<comment type="caution">
    <text evidence="1">The sequence shown here is derived from an EMBL/GenBank/DDBJ whole genome shotgun (WGS) entry which is preliminary data.</text>
</comment>
<evidence type="ECO:0000313" key="1">
    <source>
        <dbReference type="EMBL" id="KAG7290748.1"/>
    </source>
</evidence>
<dbReference type="Proteomes" id="UP001197093">
    <property type="component" value="Unassembled WGS sequence"/>
</dbReference>
<dbReference type="EMBL" id="JAHCVI010000001">
    <property type="protein sequence ID" value="KAG7290748.1"/>
    <property type="molecule type" value="Genomic_DNA"/>
</dbReference>
<name>A0AAD4I378_9PEZI</name>
<evidence type="ECO:0008006" key="3">
    <source>
        <dbReference type="Google" id="ProtNLM"/>
    </source>
</evidence>
<dbReference type="PANTHER" id="PTHR35179:SF2">
    <property type="entry name" value="START DOMAIN-CONTAINING PROTEIN"/>
    <property type="match status" value="1"/>
</dbReference>
<proteinExistence type="predicted"/>
<accession>A0AAD4I378</accession>
<sequence>MPLPLFRALAIENPEYDIGDVDLVTDRNNIRKLLRFVQGSSSKPFKIEVEIAGDKTALFTRVEEQTTETISGFKGYGHNFEKAYTKIPTGSTAHHRIVGYTFGGLKCLVRHETDGYIGSRTPRELTDDLSNALKGLSISKVGSPINRPLPGAVIVKTDGKAVDPSSTLEIKTRVAHRQLDMAEVVPQLWISQTPNLVVGYHRNGVFDNVRPRDMTDELRRWESANQSDLCKLAALLTKIIKVVKLSGNGVALVQSNGLSNLSIVAGNGKRALPDDLYAKWEQKGEGSVGSSKQADQGDV</sequence>
<reference evidence="1" key="1">
    <citation type="submission" date="2023-02" db="EMBL/GenBank/DDBJ databases">
        <authorList>
            <person name="Palmer J.M."/>
        </authorList>
    </citation>
    <scope>NUCLEOTIDE SEQUENCE</scope>
    <source>
        <strain evidence="1">FW57</strain>
    </source>
</reference>
<dbReference type="AlphaFoldDB" id="A0AAD4I378"/>
<keyword evidence="2" id="KW-1185">Reference proteome</keyword>
<dbReference type="PANTHER" id="PTHR35179">
    <property type="entry name" value="PROTEIN CBG02620"/>
    <property type="match status" value="1"/>
</dbReference>
<organism evidence="1 2">
    <name type="scientific">Staphylotrichum longicolle</name>
    <dbReference type="NCBI Taxonomy" id="669026"/>
    <lineage>
        <taxon>Eukaryota</taxon>
        <taxon>Fungi</taxon>
        <taxon>Dikarya</taxon>
        <taxon>Ascomycota</taxon>
        <taxon>Pezizomycotina</taxon>
        <taxon>Sordariomycetes</taxon>
        <taxon>Sordariomycetidae</taxon>
        <taxon>Sordariales</taxon>
        <taxon>Chaetomiaceae</taxon>
        <taxon>Staphylotrichum</taxon>
    </lineage>
</organism>
<gene>
    <name evidence="1" type="ORF">NEMBOFW57_000751</name>
</gene>
<protein>
    <recommendedName>
        <fullName evidence="3">Geranylgeranyl pyrophosphate synthetase</fullName>
    </recommendedName>
</protein>
<evidence type="ECO:0000313" key="2">
    <source>
        <dbReference type="Proteomes" id="UP001197093"/>
    </source>
</evidence>